<dbReference type="EMBL" id="UAPV01000001">
    <property type="protein sequence ID" value="SPT69199.1"/>
    <property type="molecule type" value="Genomic_DNA"/>
</dbReference>
<feature type="domain" description="PAS" evidence="16">
    <location>
        <begin position="8"/>
        <end position="44"/>
    </location>
</feature>
<evidence type="ECO:0000256" key="3">
    <source>
        <dbReference type="ARBA" id="ARBA00022553"/>
    </source>
</evidence>
<dbReference type="NCBIfam" id="TIGR00229">
    <property type="entry name" value="sensory_box"/>
    <property type="match status" value="1"/>
</dbReference>
<dbReference type="SUPFAM" id="SSF47384">
    <property type="entry name" value="Homodimeric domain of signal transducing histidine kinase"/>
    <property type="match status" value="1"/>
</dbReference>
<dbReference type="PROSITE" id="PS50109">
    <property type="entry name" value="HIS_KIN"/>
    <property type="match status" value="1"/>
</dbReference>
<keyword evidence="8" id="KW-0067">ATP-binding</keyword>
<keyword evidence="4 17" id="KW-0808">Transferase</keyword>
<dbReference type="RefSeq" id="WP_113743385.1">
    <property type="nucleotide sequence ID" value="NZ_UAPU01000007.1"/>
</dbReference>
<dbReference type="SUPFAM" id="SSF55874">
    <property type="entry name" value="ATPase domain of HSP90 chaperone/DNA topoisomerase II/histidine kinase"/>
    <property type="match status" value="1"/>
</dbReference>
<evidence type="ECO:0000259" key="16">
    <source>
        <dbReference type="PROSITE" id="PS50112"/>
    </source>
</evidence>
<evidence type="ECO:0000256" key="9">
    <source>
        <dbReference type="ARBA" id="ARBA00023012"/>
    </source>
</evidence>
<protein>
    <recommendedName>
        <fullName evidence="12">Sensory histidine kinase/phosphatase NtrB</fullName>
        <ecNumber evidence="2">2.7.13.3</ecNumber>
    </recommendedName>
    <alternativeName>
        <fullName evidence="13">Nitrogen regulation protein NR(II)</fullName>
    </alternativeName>
    <alternativeName>
        <fullName evidence="14">Nitrogen regulator II</fullName>
    </alternativeName>
</protein>
<dbReference type="NCBIfam" id="NF008293">
    <property type="entry name" value="PRK11073.1"/>
    <property type="match status" value="1"/>
</dbReference>
<keyword evidence="10" id="KW-0535">Nitrogen fixation</keyword>
<evidence type="ECO:0000256" key="14">
    <source>
        <dbReference type="ARBA" id="ARBA00043094"/>
    </source>
</evidence>
<evidence type="ECO:0000256" key="12">
    <source>
        <dbReference type="ARBA" id="ARBA00039567"/>
    </source>
</evidence>
<gene>
    <name evidence="17" type="primary">glnL</name>
    <name evidence="17" type="ORF">NCTC13093_00563</name>
</gene>
<evidence type="ECO:0000256" key="8">
    <source>
        <dbReference type="ARBA" id="ARBA00022840"/>
    </source>
</evidence>
<comment type="function">
    <text evidence="11">Member of the two-component regulatory system NtrB/NtrC, which controls expression of the nitrogen-regulated (ntr) genes in response to nitrogen limitation. Under conditions of nitrogen limitation, NtrB autophosphorylates and transfers the phosphoryl group to NtrC. In the presence of nitrogen, acts as a phosphatase that dephosphorylates and inactivates NtrC.</text>
</comment>
<dbReference type="PANTHER" id="PTHR43065">
    <property type="entry name" value="SENSOR HISTIDINE KINASE"/>
    <property type="match status" value="1"/>
</dbReference>
<dbReference type="OrthoDB" id="9789238at2"/>
<evidence type="ECO:0000256" key="5">
    <source>
        <dbReference type="ARBA" id="ARBA00022741"/>
    </source>
</evidence>
<dbReference type="GO" id="GO:0005524">
    <property type="term" value="F:ATP binding"/>
    <property type="evidence" value="ECO:0007669"/>
    <property type="project" value="UniProtKB-KW"/>
</dbReference>
<dbReference type="InterPro" id="IPR035965">
    <property type="entry name" value="PAS-like_dom_sf"/>
</dbReference>
<evidence type="ECO:0000256" key="10">
    <source>
        <dbReference type="ARBA" id="ARBA00023231"/>
    </source>
</evidence>
<evidence type="ECO:0000313" key="18">
    <source>
        <dbReference type="Proteomes" id="UP000250086"/>
    </source>
</evidence>
<dbReference type="Gene3D" id="3.30.450.20">
    <property type="entry name" value="PAS domain"/>
    <property type="match status" value="1"/>
</dbReference>
<dbReference type="InterPro" id="IPR003594">
    <property type="entry name" value="HATPase_dom"/>
</dbReference>
<dbReference type="PANTHER" id="PTHR43065:SF16">
    <property type="entry name" value="SENSORY HISTIDINE KINASE_PHOSPHATASE NTRB"/>
    <property type="match status" value="1"/>
</dbReference>
<dbReference type="AlphaFoldDB" id="A0A2X0V3V5"/>
<dbReference type="GO" id="GO:0006355">
    <property type="term" value="P:regulation of DNA-templated transcription"/>
    <property type="evidence" value="ECO:0007669"/>
    <property type="project" value="InterPro"/>
</dbReference>
<feature type="domain" description="Histidine kinase" evidence="15">
    <location>
        <begin position="137"/>
        <end position="354"/>
    </location>
</feature>
<evidence type="ECO:0000256" key="1">
    <source>
        <dbReference type="ARBA" id="ARBA00000085"/>
    </source>
</evidence>
<dbReference type="SMART" id="SM00091">
    <property type="entry name" value="PAS"/>
    <property type="match status" value="1"/>
</dbReference>
<keyword evidence="7" id="KW-0378">Hydrolase</keyword>
<dbReference type="SUPFAM" id="SSF55785">
    <property type="entry name" value="PYP-like sensor domain (PAS domain)"/>
    <property type="match status" value="1"/>
</dbReference>
<sequence>MQYDPKAIIESIATAILVTDTALRIVFANTASEQLLGMSQSKLLTLKLTDLIDKKQKNLLDSLSNSIKPNFQGFTASDIVISPEPHTQMRVDMNITSYGGKGKGLVVEIKSIDYMQKVNDNFQRRTQHLAACDLIRSLAHEIKNPLGGIRGAAQLLEMTYNSDDTLKEYTKVIIDQTDRLKNLVDKLLGPQRPNPLVDCNIHYIIEKVLSLESMETKGKIRFEKDYDPSLPEIKMDMDAIEQTLLNIISNAVQALNDSETVHPIVKIKTRAMAGMIINGIKYSMSIAIDITDNGPGIPENIRETIFYPMVTSKQDGNGLGLSIAQSIIERHNGTIDCESEKGKTTFRILLPLRKEKNKQGA</sequence>
<dbReference type="InterPro" id="IPR005467">
    <property type="entry name" value="His_kinase_dom"/>
</dbReference>
<evidence type="ECO:0000256" key="6">
    <source>
        <dbReference type="ARBA" id="ARBA00022777"/>
    </source>
</evidence>
<dbReference type="PROSITE" id="PS50112">
    <property type="entry name" value="PAS"/>
    <property type="match status" value="1"/>
</dbReference>
<keyword evidence="18" id="KW-1185">Reference proteome</keyword>
<proteinExistence type="predicted"/>
<dbReference type="Gene3D" id="1.10.287.130">
    <property type="match status" value="1"/>
</dbReference>
<reference evidence="17 18" key="1">
    <citation type="submission" date="2018-06" db="EMBL/GenBank/DDBJ databases">
        <authorList>
            <consortium name="Pathogen Informatics"/>
            <person name="Doyle S."/>
        </authorList>
    </citation>
    <scope>NUCLEOTIDE SEQUENCE [LARGE SCALE GENOMIC DNA]</scope>
    <source>
        <strain evidence="17 18">NCTC13093</strain>
    </source>
</reference>
<dbReference type="SMART" id="SM00388">
    <property type="entry name" value="HisKA"/>
    <property type="match status" value="1"/>
</dbReference>
<dbReference type="InterPro" id="IPR036890">
    <property type="entry name" value="HATPase_C_sf"/>
</dbReference>
<dbReference type="InterPro" id="IPR004358">
    <property type="entry name" value="Sig_transdc_His_kin-like_C"/>
</dbReference>
<evidence type="ECO:0000313" key="17">
    <source>
        <dbReference type="EMBL" id="SPT69199.1"/>
    </source>
</evidence>
<dbReference type="Proteomes" id="UP000250086">
    <property type="component" value="Unassembled WGS sequence"/>
</dbReference>
<dbReference type="CDD" id="cd00082">
    <property type="entry name" value="HisKA"/>
    <property type="match status" value="1"/>
</dbReference>
<dbReference type="GO" id="GO:0000155">
    <property type="term" value="F:phosphorelay sensor kinase activity"/>
    <property type="evidence" value="ECO:0007669"/>
    <property type="project" value="InterPro"/>
</dbReference>
<keyword evidence="6" id="KW-0418">Kinase</keyword>
<dbReference type="InterPro" id="IPR013767">
    <property type="entry name" value="PAS_fold"/>
</dbReference>
<keyword evidence="5" id="KW-0547">Nucleotide-binding</keyword>
<evidence type="ECO:0000259" key="15">
    <source>
        <dbReference type="PROSITE" id="PS50109"/>
    </source>
</evidence>
<keyword evidence="9" id="KW-0902">Two-component regulatory system</keyword>
<keyword evidence="3" id="KW-0597">Phosphoprotein</keyword>
<dbReference type="InterPro" id="IPR003661">
    <property type="entry name" value="HisK_dim/P_dom"/>
</dbReference>
<dbReference type="EC" id="2.7.13.3" evidence="2"/>
<accession>A0A2X0V3V5</accession>
<dbReference type="Pfam" id="PF00512">
    <property type="entry name" value="HisKA"/>
    <property type="match status" value="1"/>
</dbReference>
<comment type="catalytic activity">
    <reaction evidence="1">
        <text>ATP + protein L-histidine = ADP + protein N-phospho-L-histidine.</text>
        <dbReference type="EC" id="2.7.13.3"/>
    </reaction>
</comment>
<evidence type="ECO:0000256" key="7">
    <source>
        <dbReference type="ARBA" id="ARBA00022801"/>
    </source>
</evidence>
<dbReference type="InterPro" id="IPR000014">
    <property type="entry name" value="PAS"/>
</dbReference>
<name>A0A2X0V3V5_9GAMM</name>
<dbReference type="GO" id="GO:0016787">
    <property type="term" value="F:hydrolase activity"/>
    <property type="evidence" value="ECO:0007669"/>
    <property type="project" value="UniProtKB-KW"/>
</dbReference>
<evidence type="ECO:0000256" key="13">
    <source>
        <dbReference type="ARBA" id="ARBA00042313"/>
    </source>
</evidence>
<dbReference type="InterPro" id="IPR036097">
    <property type="entry name" value="HisK_dim/P_sf"/>
</dbReference>
<evidence type="ECO:0000256" key="11">
    <source>
        <dbReference type="ARBA" id="ARBA00037696"/>
    </source>
</evidence>
<dbReference type="Pfam" id="PF00989">
    <property type="entry name" value="PAS"/>
    <property type="match status" value="1"/>
</dbReference>
<organism evidence="17 18">
    <name type="scientific">Anaerobiospirillum thomasii</name>
    <dbReference type="NCBI Taxonomy" id="179995"/>
    <lineage>
        <taxon>Bacteria</taxon>
        <taxon>Pseudomonadati</taxon>
        <taxon>Pseudomonadota</taxon>
        <taxon>Gammaproteobacteria</taxon>
        <taxon>Aeromonadales</taxon>
        <taxon>Succinivibrionaceae</taxon>
        <taxon>Anaerobiospirillum</taxon>
    </lineage>
</organism>
<evidence type="ECO:0000256" key="4">
    <source>
        <dbReference type="ARBA" id="ARBA00022679"/>
    </source>
</evidence>
<dbReference type="PRINTS" id="PR00344">
    <property type="entry name" value="BCTRLSENSOR"/>
</dbReference>
<dbReference type="Pfam" id="PF02518">
    <property type="entry name" value="HATPase_c"/>
    <property type="match status" value="1"/>
</dbReference>
<dbReference type="Gene3D" id="3.30.565.10">
    <property type="entry name" value="Histidine kinase-like ATPase, C-terminal domain"/>
    <property type="match status" value="1"/>
</dbReference>
<dbReference type="SMART" id="SM00387">
    <property type="entry name" value="HATPase_c"/>
    <property type="match status" value="1"/>
</dbReference>
<evidence type="ECO:0000256" key="2">
    <source>
        <dbReference type="ARBA" id="ARBA00012438"/>
    </source>
</evidence>